<gene>
    <name evidence="2" type="ORF">VTL71DRAFT_5049</name>
</gene>
<dbReference type="EMBL" id="JAZHXI010000015">
    <property type="protein sequence ID" value="KAL2063244.1"/>
    <property type="molecule type" value="Genomic_DNA"/>
</dbReference>
<evidence type="ECO:0000313" key="3">
    <source>
        <dbReference type="Proteomes" id="UP001595075"/>
    </source>
</evidence>
<feature type="domain" description="Heterokaryon incompatibility" evidence="1">
    <location>
        <begin position="194"/>
        <end position="342"/>
    </location>
</feature>
<dbReference type="PANTHER" id="PTHR33112:SF16">
    <property type="entry name" value="HETEROKARYON INCOMPATIBILITY DOMAIN-CONTAINING PROTEIN"/>
    <property type="match status" value="1"/>
</dbReference>
<organism evidence="2 3">
    <name type="scientific">Oculimacula yallundae</name>
    <dbReference type="NCBI Taxonomy" id="86028"/>
    <lineage>
        <taxon>Eukaryota</taxon>
        <taxon>Fungi</taxon>
        <taxon>Dikarya</taxon>
        <taxon>Ascomycota</taxon>
        <taxon>Pezizomycotina</taxon>
        <taxon>Leotiomycetes</taxon>
        <taxon>Helotiales</taxon>
        <taxon>Ploettnerulaceae</taxon>
        <taxon>Oculimacula</taxon>
    </lineage>
</organism>
<name>A0ABR4C1N2_9HELO</name>
<dbReference type="Proteomes" id="UP001595075">
    <property type="component" value="Unassembled WGS sequence"/>
</dbReference>
<accession>A0ABR4C1N2</accession>
<dbReference type="PANTHER" id="PTHR33112">
    <property type="entry name" value="DOMAIN PROTEIN, PUTATIVE-RELATED"/>
    <property type="match status" value="1"/>
</dbReference>
<protein>
    <recommendedName>
        <fullName evidence="1">Heterokaryon incompatibility domain-containing protein</fullName>
    </recommendedName>
</protein>
<evidence type="ECO:0000313" key="2">
    <source>
        <dbReference type="EMBL" id="KAL2063244.1"/>
    </source>
</evidence>
<evidence type="ECO:0000259" key="1">
    <source>
        <dbReference type="Pfam" id="PF06985"/>
    </source>
</evidence>
<sequence>MKPQHQESIPHTCAYCQEELIEPKWNGNSISHTFQASPSRTHEAAANGCAFWAWLTRDYVDETRTIVRHRSDTGVSFGVQFPIHEGKPDQRSPFPLNEANATRIYASGSRGHGKLVVLADEGDPAYNFVVPSTRTAPMHSEENFALARKWMKNCHETHTECKKPETGVVPTRLLEINENSLRLRTSIPGETLRWAALSYCWGGPQPLQTTKDTLAQNLDNIPVSILPKTIQDAITTAREINLKYLWIDCLCIIQDDVDDVSKEISLMPEIYRNATVTISAARARTSNEGFLHDVLRPTPQDLSFRLRFLCPDGQIGSLIFYVPDDILPHHDPIETRAWTLQEHLLSQRLLIFGSRQIWWTCRFVHSNYQGRNFTTYSEIGQIRLQFLNVNVTQTRRYLASIPGNTWMSLVKHYTDRSLTFSFDKLLAISGIAEFYATEMKDRYFAGHFGSSFLTSLLWKRGGGILPRPMEYRVPSWSWAAIDGQIRFEKHRSPTSEDLKVIDCTIGLVSQDAPYGAVTSGLLTLSGRLRQVIWSEARDKLLDPSPTGGLPYSYRAETIPDALPSQATITQTQTPIYCLEICSYDPTPSNPPRRNLSGYGNVGFSQKRTVERSGLPKGILLEKVVNAPGQNDDMEGVEAEAGNIYKRVGLFAFRDFDDLDEDGDLEQEDFVEEVESEKRMFFEGCGVQVIRII</sequence>
<dbReference type="InterPro" id="IPR010730">
    <property type="entry name" value="HET"/>
</dbReference>
<dbReference type="Pfam" id="PF06985">
    <property type="entry name" value="HET"/>
    <property type="match status" value="1"/>
</dbReference>
<proteinExistence type="predicted"/>
<comment type="caution">
    <text evidence="2">The sequence shown here is derived from an EMBL/GenBank/DDBJ whole genome shotgun (WGS) entry which is preliminary data.</text>
</comment>
<reference evidence="2 3" key="1">
    <citation type="journal article" date="2024" name="Commun. Biol.">
        <title>Comparative genomic analysis of thermophilic fungi reveals convergent evolutionary adaptations and gene losses.</title>
        <authorList>
            <person name="Steindorff A.S."/>
            <person name="Aguilar-Pontes M.V."/>
            <person name="Robinson A.J."/>
            <person name="Andreopoulos B."/>
            <person name="LaButti K."/>
            <person name="Kuo A."/>
            <person name="Mondo S."/>
            <person name="Riley R."/>
            <person name="Otillar R."/>
            <person name="Haridas S."/>
            <person name="Lipzen A."/>
            <person name="Grimwood J."/>
            <person name="Schmutz J."/>
            <person name="Clum A."/>
            <person name="Reid I.D."/>
            <person name="Moisan M.C."/>
            <person name="Butler G."/>
            <person name="Nguyen T.T.M."/>
            <person name="Dewar K."/>
            <person name="Conant G."/>
            <person name="Drula E."/>
            <person name="Henrissat B."/>
            <person name="Hansel C."/>
            <person name="Singer S."/>
            <person name="Hutchinson M.I."/>
            <person name="de Vries R.P."/>
            <person name="Natvig D.O."/>
            <person name="Powell A.J."/>
            <person name="Tsang A."/>
            <person name="Grigoriev I.V."/>
        </authorList>
    </citation>
    <scope>NUCLEOTIDE SEQUENCE [LARGE SCALE GENOMIC DNA]</scope>
    <source>
        <strain evidence="2 3">CBS 494.80</strain>
    </source>
</reference>
<keyword evidence="3" id="KW-1185">Reference proteome</keyword>